<evidence type="ECO:0000259" key="2">
    <source>
        <dbReference type="Pfam" id="PF13369"/>
    </source>
</evidence>
<comment type="caution">
    <text evidence="3">The sequence shown here is derived from an EMBL/GenBank/DDBJ whole genome shotgun (WGS) entry which is preliminary data.</text>
</comment>
<dbReference type="Gene3D" id="1.25.40.10">
    <property type="entry name" value="Tetratricopeptide repeat domain"/>
    <property type="match status" value="1"/>
</dbReference>
<dbReference type="Pfam" id="PF13371">
    <property type="entry name" value="TPR_9"/>
    <property type="match status" value="1"/>
</dbReference>
<accession>A0ABW2KTN9</accession>
<name>A0ABW2KTN9_9PROT</name>
<evidence type="ECO:0000313" key="4">
    <source>
        <dbReference type="Proteomes" id="UP001596456"/>
    </source>
</evidence>
<gene>
    <name evidence="3" type="ORF">ACFQPS_04385</name>
</gene>
<dbReference type="PANTHER" id="PTHR31350">
    <property type="entry name" value="SI:DKEY-261L7.2"/>
    <property type="match status" value="1"/>
</dbReference>
<dbReference type="EMBL" id="JBHTCM010000005">
    <property type="protein sequence ID" value="MFC7332389.1"/>
    <property type="molecule type" value="Genomic_DNA"/>
</dbReference>
<proteinExistence type="inferred from homology"/>
<keyword evidence="4" id="KW-1185">Reference proteome</keyword>
<dbReference type="PANTHER" id="PTHR31350:SF21">
    <property type="entry name" value="F-BOX ONLY PROTEIN 21"/>
    <property type="match status" value="1"/>
</dbReference>
<dbReference type="SUPFAM" id="SSF48452">
    <property type="entry name" value="TPR-like"/>
    <property type="match status" value="1"/>
</dbReference>
<feature type="domain" description="Protein SirB1 N-terminal" evidence="2">
    <location>
        <begin position="44"/>
        <end position="194"/>
    </location>
</feature>
<reference evidence="4" key="1">
    <citation type="journal article" date="2019" name="Int. J. Syst. Evol. Microbiol.">
        <title>The Global Catalogue of Microorganisms (GCM) 10K type strain sequencing project: providing services to taxonomists for standard genome sequencing and annotation.</title>
        <authorList>
            <consortium name="The Broad Institute Genomics Platform"/>
            <consortium name="The Broad Institute Genome Sequencing Center for Infectious Disease"/>
            <person name="Wu L."/>
            <person name="Ma J."/>
        </authorList>
    </citation>
    <scope>NUCLEOTIDE SEQUENCE [LARGE SCALE GENOMIC DNA]</scope>
    <source>
        <strain evidence="4">CGMCC 1.16275</strain>
    </source>
</reference>
<dbReference type="InterPro" id="IPR011990">
    <property type="entry name" value="TPR-like_helical_dom_sf"/>
</dbReference>
<evidence type="ECO:0000313" key="3">
    <source>
        <dbReference type="EMBL" id="MFC7332389.1"/>
    </source>
</evidence>
<dbReference type="Proteomes" id="UP001596456">
    <property type="component" value="Unassembled WGS sequence"/>
</dbReference>
<sequence>MNTRPKALEILRAVGRLPDDRIDLAETALALAALDRPEAGFEPYHQHLAELAAEVADMSGRPLTLAQRVEVLRHVLADRHGYHGDTETYEDMQNANLMRVIDRRRGLPVALGILYIHAARAQGWEIVGLNFPGHFLMRLDHDGERVILDPFNQGEPKEPRALRELLKQTAGLDAELTPEHYATVSNREVLLRLQNNLKLRHLRNDRADKAAEVVENMLLFAPDHPGLWREAGLLNAHSGNLSAAIRAFETFMDLGSRLGASSQLLHQTATLVQQLRTRLN</sequence>
<dbReference type="InterPro" id="IPR032698">
    <property type="entry name" value="SirB1_N"/>
</dbReference>
<organism evidence="3 4">
    <name type="scientific">Rhodocista pekingensis</name>
    <dbReference type="NCBI Taxonomy" id="201185"/>
    <lineage>
        <taxon>Bacteria</taxon>
        <taxon>Pseudomonadati</taxon>
        <taxon>Pseudomonadota</taxon>
        <taxon>Alphaproteobacteria</taxon>
        <taxon>Rhodospirillales</taxon>
        <taxon>Azospirillaceae</taxon>
        <taxon>Rhodocista</taxon>
    </lineage>
</organism>
<protein>
    <submittedName>
        <fullName evidence="3">SirB1 family protein</fullName>
    </submittedName>
</protein>
<evidence type="ECO:0000256" key="1">
    <source>
        <dbReference type="ARBA" id="ARBA00007100"/>
    </source>
</evidence>
<comment type="similarity">
    <text evidence="1">Belongs to the UPF0162 family.</text>
</comment>
<dbReference type="RefSeq" id="WP_012568184.1">
    <property type="nucleotide sequence ID" value="NZ_JBHTCM010000005.1"/>
</dbReference>
<dbReference type="Pfam" id="PF13369">
    <property type="entry name" value="Transglut_core2"/>
    <property type="match status" value="1"/>
</dbReference>